<dbReference type="OrthoDB" id="6349953at2759"/>
<sequence length="710" mass="77558">MASLFPSATAGQTVQQNGKEYELVKEGLAFILKPASKDTPKDTPSNPHKKDAENESQQDSVFYNPIQQFNRDLSVLAIRAYGEHLLALRRQKMEKKMMRTPRSANGRKRKRGDEDGDTNPEGGTLAPGAATIDDILESNIDRFSKQNPQAFKILDALSATGLRALRYAKEIPFVTAIIANDLSASAIQSMKLNIDRNGVGKVVRPNNGDARTYLYSLLESQKPASDRPYVGKFDVIDLDPYGTAAPFMDAAVQGINDGGLLCVTCTDAGVFASTGHPEKAFALYGGLPLKGPLSHEGGLRLILNGIAASAAKYGLAIEPLLSLSIDFYARIFVRIYRSPAEVKFTAGNTMLVYDCDAGCGAWTIQPLAQTKQRPDKKGEITYHFSLAQGPVSTPKCEHCGVKTHLGGPMWAGPLHNPYFIQKILDMLPTIDRETYRTIDRVEGMLTTALEEDLDLVASSKETTPNPYPLVDDGSQQLSAIIPRANPALRDHHPFFFSLSAIAKVLHTQTVSFDLFRGALCHLGYRSTRSHTKPNSIRTDAPWDVIWEIMREWVRQKSPIKEGALSIGSAGATIMRTSANKTLQDDSRLSILKREIGEALESGQDLRDLTTKIEAALYRSGSTLPTKSTSELNPSNADGSSNDTTDHEEGPEADETSNDAPVTKLHPNTLNIVFDEALGRRAPASSSGKRIMRYQVNPRANWGPMSRASGA</sequence>
<evidence type="ECO:0000256" key="5">
    <source>
        <dbReference type="ARBA" id="ARBA00022694"/>
    </source>
</evidence>
<feature type="region of interest" description="Disordered" evidence="13">
    <location>
        <begin position="32"/>
        <end position="60"/>
    </location>
</feature>
<evidence type="ECO:0000256" key="7">
    <source>
        <dbReference type="ARBA" id="ARBA00039099"/>
    </source>
</evidence>
<dbReference type="Gene3D" id="3.40.50.150">
    <property type="entry name" value="Vaccinia Virus protein VP39"/>
    <property type="match status" value="1"/>
</dbReference>
<dbReference type="InterPro" id="IPR042296">
    <property type="entry name" value="tRNA_met_Trm1_C"/>
</dbReference>
<evidence type="ECO:0000313" key="14">
    <source>
        <dbReference type="EMBL" id="OXV05505.1"/>
    </source>
</evidence>
<dbReference type="Pfam" id="PF02005">
    <property type="entry name" value="TRM"/>
    <property type="match status" value="2"/>
</dbReference>
<dbReference type="AlphaFoldDB" id="A0A232LMX8"/>
<evidence type="ECO:0000256" key="11">
    <source>
        <dbReference type="ARBA" id="ARBA00083299"/>
    </source>
</evidence>
<dbReference type="Proteomes" id="UP000243515">
    <property type="component" value="Unassembled WGS sequence"/>
</dbReference>
<dbReference type="PANTHER" id="PTHR10631:SF3">
    <property type="entry name" value="TRNA (GUANINE(26)-N(2))-DIMETHYLTRANSFERASE"/>
    <property type="match status" value="1"/>
</dbReference>
<dbReference type="InterPro" id="IPR029063">
    <property type="entry name" value="SAM-dependent_MTases_sf"/>
</dbReference>
<evidence type="ECO:0000313" key="15">
    <source>
        <dbReference type="Proteomes" id="UP000243515"/>
    </source>
</evidence>
<keyword evidence="1 12" id="KW-0820">tRNA-binding</keyword>
<evidence type="ECO:0000256" key="2">
    <source>
        <dbReference type="ARBA" id="ARBA00022603"/>
    </source>
</evidence>
<dbReference type="SUPFAM" id="SSF53335">
    <property type="entry name" value="S-adenosyl-L-methionine-dependent methyltransferases"/>
    <property type="match status" value="1"/>
</dbReference>
<evidence type="ECO:0000256" key="3">
    <source>
        <dbReference type="ARBA" id="ARBA00022679"/>
    </source>
</evidence>
<comment type="catalytic activity">
    <reaction evidence="8">
        <text>guanosine(26) in tRNA + 2 S-adenosyl-L-methionine = N(2)-dimethylguanosine(26) in tRNA + 2 S-adenosyl-L-homocysteine + 2 H(+)</text>
        <dbReference type="Rhea" id="RHEA:43140"/>
        <dbReference type="Rhea" id="RHEA-COMP:10359"/>
        <dbReference type="Rhea" id="RHEA-COMP:10360"/>
        <dbReference type="ChEBI" id="CHEBI:15378"/>
        <dbReference type="ChEBI" id="CHEBI:57856"/>
        <dbReference type="ChEBI" id="CHEBI:59789"/>
        <dbReference type="ChEBI" id="CHEBI:74269"/>
        <dbReference type="ChEBI" id="CHEBI:74513"/>
        <dbReference type="EC" id="2.1.1.216"/>
    </reaction>
</comment>
<reference evidence="14 15" key="1">
    <citation type="journal article" date="2015" name="Environ. Microbiol.">
        <title>Metagenome sequence of Elaphomyces granulatus from sporocarp tissue reveals Ascomycota ectomycorrhizal fingerprints of genome expansion and a Proteobacteria-rich microbiome.</title>
        <authorList>
            <person name="Quandt C.A."/>
            <person name="Kohler A."/>
            <person name="Hesse C.N."/>
            <person name="Sharpton T.J."/>
            <person name="Martin F."/>
            <person name="Spatafora J.W."/>
        </authorList>
    </citation>
    <scope>NUCLEOTIDE SEQUENCE [LARGE SCALE GENOMIC DNA]</scope>
    <source>
        <strain evidence="14 15">OSC145934</strain>
    </source>
</reference>
<keyword evidence="4 12" id="KW-0949">S-adenosyl-L-methionine</keyword>
<evidence type="ECO:0000256" key="12">
    <source>
        <dbReference type="PROSITE-ProRule" id="PRU00958"/>
    </source>
</evidence>
<dbReference type="GO" id="GO:0160104">
    <property type="term" value="F:tRNA (guanine(26)-N2)-dimethyltransferase activity"/>
    <property type="evidence" value="ECO:0007669"/>
    <property type="project" value="UniProtKB-EC"/>
</dbReference>
<feature type="region of interest" description="Disordered" evidence="13">
    <location>
        <begin position="92"/>
        <end position="128"/>
    </location>
</feature>
<accession>A0A232LMX8</accession>
<evidence type="ECO:0000256" key="8">
    <source>
        <dbReference type="ARBA" id="ARBA00051897"/>
    </source>
</evidence>
<dbReference type="PROSITE" id="PS51626">
    <property type="entry name" value="SAM_MT_TRM1"/>
    <property type="match status" value="1"/>
</dbReference>
<dbReference type="Gene3D" id="3.30.56.70">
    <property type="entry name" value="N2,N2-dimethylguanosine tRNA methyltransferase, C-terminal domain"/>
    <property type="match status" value="1"/>
</dbReference>
<feature type="compositionally biased region" description="Polar residues" evidence="13">
    <location>
        <begin position="622"/>
        <end position="642"/>
    </location>
</feature>
<dbReference type="GO" id="GO:0000049">
    <property type="term" value="F:tRNA binding"/>
    <property type="evidence" value="ECO:0007669"/>
    <property type="project" value="UniProtKB-UniRule"/>
</dbReference>
<dbReference type="InterPro" id="IPR002905">
    <property type="entry name" value="Trm1"/>
</dbReference>
<evidence type="ECO:0000256" key="10">
    <source>
        <dbReference type="ARBA" id="ARBA00082896"/>
    </source>
</evidence>
<dbReference type="FunFam" id="3.30.56.70:FF:000001">
    <property type="entry name" value="tRNA (guanine(26)-N(2))-dimethyltransferase"/>
    <property type="match status" value="1"/>
</dbReference>
<keyword evidence="2 12" id="KW-0489">Methyltransferase</keyword>
<keyword evidence="15" id="KW-1185">Reference proteome</keyword>
<organism evidence="14 15">
    <name type="scientific">Elaphomyces granulatus</name>
    <dbReference type="NCBI Taxonomy" id="519963"/>
    <lineage>
        <taxon>Eukaryota</taxon>
        <taxon>Fungi</taxon>
        <taxon>Dikarya</taxon>
        <taxon>Ascomycota</taxon>
        <taxon>Pezizomycotina</taxon>
        <taxon>Eurotiomycetes</taxon>
        <taxon>Eurotiomycetidae</taxon>
        <taxon>Eurotiales</taxon>
        <taxon>Elaphomycetaceae</taxon>
        <taxon>Elaphomyces</taxon>
    </lineage>
</organism>
<name>A0A232LMX8_9EURO</name>
<proteinExistence type="inferred from homology"/>
<keyword evidence="5 12" id="KW-0819">tRNA processing</keyword>
<dbReference type="EMBL" id="NPHW01006876">
    <property type="protein sequence ID" value="OXV05505.1"/>
    <property type="molecule type" value="Genomic_DNA"/>
</dbReference>
<comment type="similarity">
    <text evidence="12">Belongs to the class I-like SAM-binding methyltransferase superfamily. Trm1 family.</text>
</comment>
<dbReference type="GO" id="GO:0005634">
    <property type="term" value="C:nucleus"/>
    <property type="evidence" value="ECO:0007669"/>
    <property type="project" value="TreeGrafter"/>
</dbReference>
<gene>
    <name evidence="14" type="ORF">Egran_06726</name>
</gene>
<evidence type="ECO:0000256" key="9">
    <source>
        <dbReference type="ARBA" id="ARBA00077143"/>
    </source>
</evidence>
<evidence type="ECO:0000256" key="1">
    <source>
        <dbReference type="ARBA" id="ARBA00022555"/>
    </source>
</evidence>
<feature type="region of interest" description="Disordered" evidence="13">
    <location>
        <begin position="622"/>
        <end position="666"/>
    </location>
</feature>
<comment type="caution">
    <text evidence="14">The sequence shown here is derived from an EMBL/GenBank/DDBJ whole genome shotgun (WGS) entry which is preliminary data.</text>
</comment>
<dbReference type="EC" id="2.1.1.216" evidence="7"/>
<evidence type="ECO:0000256" key="13">
    <source>
        <dbReference type="SAM" id="MobiDB-lite"/>
    </source>
</evidence>
<keyword evidence="3 12" id="KW-0808">Transferase</keyword>
<dbReference type="GO" id="GO:0002940">
    <property type="term" value="P:tRNA N2-guanine methylation"/>
    <property type="evidence" value="ECO:0007669"/>
    <property type="project" value="TreeGrafter"/>
</dbReference>
<evidence type="ECO:0000256" key="6">
    <source>
        <dbReference type="ARBA" id="ARBA00022884"/>
    </source>
</evidence>
<evidence type="ECO:0000256" key="4">
    <source>
        <dbReference type="ARBA" id="ARBA00022691"/>
    </source>
</evidence>
<dbReference type="NCBIfam" id="TIGR00308">
    <property type="entry name" value="TRM1"/>
    <property type="match status" value="1"/>
</dbReference>
<dbReference type="PANTHER" id="PTHR10631">
    <property type="entry name" value="N 2 ,N 2 -DIMETHYLGUANOSINE TRNA METHYLTRANSFERASE"/>
    <property type="match status" value="1"/>
</dbReference>
<keyword evidence="6 12" id="KW-0694">RNA-binding</keyword>
<protein>
    <recommendedName>
        <fullName evidence="7">tRNA (guanine(26)-N(2))-dimethyltransferase</fullName>
        <ecNumber evidence="7">2.1.1.216</ecNumber>
    </recommendedName>
    <alternativeName>
        <fullName evidence="10">tRNA 2,2-dimethylguanosine-26 methyltransferase</fullName>
    </alternativeName>
    <alternativeName>
        <fullName evidence="9">tRNA(guanine-26,N(2)-N(2)) methyltransferase</fullName>
    </alternativeName>
    <alternativeName>
        <fullName evidence="11">tRNA(m(2,2)G26)dimethyltransferase</fullName>
    </alternativeName>
</protein>